<gene>
    <name evidence="2" type="ORF">B0F87_10189</name>
</gene>
<accession>A0A2S6HK08</accession>
<reference evidence="2 3" key="1">
    <citation type="submission" date="2018-02" db="EMBL/GenBank/DDBJ databases">
        <title>Subsurface microbial communities from deep shales in Ohio and West Virginia, USA.</title>
        <authorList>
            <person name="Wrighton K."/>
        </authorList>
    </citation>
    <scope>NUCLEOTIDE SEQUENCE [LARGE SCALE GENOMIC DNA]</scope>
    <source>
        <strain evidence="2 3">OWC-DMM</strain>
    </source>
</reference>
<name>A0A2S6HK08_9GAMM</name>
<dbReference type="AlphaFoldDB" id="A0A2S6HK08"/>
<keyword evidence="1" id="KW-0812">Transmembrane</keyword>
<organism evidence="2 3">
    <name type="scientific">Methylobacter tundripaludum</name>
    <dbReference type="NCBI Taxonomy" id="173365"/>
    <lineage>
        <taxon>Bacteria</taxon>
        <taxon>Pseudomonadati</taxon>
        <taxon>Pseudomonadota</taxon>
        <taxon>Gammaproteobacteria</taxon>
        <taxon>Methylococcales</taxon>
        <taxon>Methylococcaceae</taxon>
        <taxon>Methylobacter</taxon>
    </lineage>
</organism>
<dbReference type="EMBL" id="PTIZ01000001">
    <property type="protein sequence ID" value="PPK77711.1"/>
    <property type="molecule type" value="Genomic_DNA"/>
</dbReference>
<proteinExistence type="predicted"/>
<sequence>MGLMATLGGIVIVRRNSPQQPIPVKAVLFGLYFWGLVFLQLVVFGLFMG</sequence>
<feature type="transmembrane region" description="Helical" evidence="1">
    <location>
        <begin position="26"/>
        <end position="47"/>
    </location>
</feature>
<keyword evidence="1" id="KW-0472">Membrane</keyword>
<evidence type="ECO:0000313" key="2">
    <source>
        <dbReference type="EMBL" id="PPK77711.1"/>
    </source>
</evidence>
<keyword evidence="1" id="KW-1133">Transmembrane helix</keyword>
<protein>
    <submittedName>
        <fullName evidence="2">Uncharacterized protein</fullName>
    </submittedName>
</protein>
<evidence type="ECO:0000256" key="1">
    <source>
        <dbReference type="SAM" id="Phobius"/>
    </source>
</evidence>
<evidence type="ECO:0000313" key="3">
    <source>
        <dbReference type="Proteomes" id="UP000240010"/>
    </source>
</evidence>
<comment type="caution">
    <text evidence="2">The sequence shown here is derived from an EMBL/GenBank/DDBJ whole genome shotgun (WGS) entry which is preliminary data.</text>
</comment>
<dbReference type="Proteomes" id="UP000240010">
    <property type="component" value="Unassembled WGS sequence"/>
</dbReference>